<evidence type="ECO:0000313" key="2">
    <source>
        <dbReference type="Proteomes" id="UP000230167"/>
    </source>
</evidence>
<name>A0A2J0UCK1_STEMA</name>
<reference evidence="1 2" key="1">
    <citation type="journal article" date="2017" name="Front. Microbiol.">
        <title>Double-Face Meets the Bacterial World: The Opportunistic Pathogen Stenotrophomonas maltophilia.</title>
        <authorList>
            <person name="Lira F."/>
            <person name="Berg G."/>
            <person name="Martinez J.L."/>
        </authorList>
    </citation>
    <scope>NUCLEOTIDE SEQUENCE [LARGE SCALE GENOMIC DNA]</scope>
    <source>
        <strain evidence="1 2">EA1</strain>
    </source>
</reference>
<protein>
    <submittedName>
        <fullName evidence="1">Uncharacterized protein</fullName>
    </submittedName>
</protein>
<sequence length="104" mass="11636">MWSDQDWLESGAPPSIHNRLSGIDRALQGIRAIHDLLALNFERNTFIRNHGAEEAACCALYGLTDTHEEGLYVAMRVLLDTTEGPLRELRNNHEYCWGGKGGAK</sequence>
<gene>
    <name evidence="1" type="ORF">B9Y64_06175</name>
</gene>
<proteinExistence type="predicted"/>
<evidence type="ECO:0000313" key="1">
    <source>
        <dbReference type="EMBL" id="PJL31174.1"/>
    </source>
</evidence>
<accession>A0A2J0UCK1</accession>
<organism evidence="1 2">
    <name type="scientific">Stenotrophomonas maltophilia</name>
    <name type="common">Pseudomonas maltophilia</name>
    <name type="synonym">Xanthomonas maltophilia</name>
    <dbReference type="NCBI Taxonomy" id="40324"/>
    <lineage>
        <taxon>Bacteria</taxon>
        <taxon>Pseudomonadati</taxon>
        <taxon>Pseudomonadota</taxon>
        <taxon>Gammaproteobacteria</taxon>
        <taxon>Lysobacterales</taxon>
        <taxon>Lysobacteraceae</taxon>
        <taxon>Stenotrophomonas</taxon>
        <taxon>Stenotrophomonas maltophilia group</taxon>
    </lineage>
</organism>
<dbReference type="EMBL" id="NEQV01000002">
    <property type="protein sequence ID" value="PJL31174.1"/>
    <property type="molecule type" value="Genomic_DNA"/>
</dbReference>
<dbReference type="AlphaFoldDB" id="A0A2J0UCK1"/>
<comment type="caution">
    <text evidence="1">The sequence shown here is derived from an EMBL/GenBank/DDBJ whole genome shotgun (WGS) entry which is preliminary data.</text>
</comment>
<dbReference type="Proteomes" id="UP000230167">
    <property type="component" value="Unassembled WGS sequence"/>
</dbReference>